<reference evidence="3" key="1">
    <citation type="submission" date="2023-02" db="EMBL/GenBank/DDBJ databases">
        <title>Genome of toxic invasive species Heracleum sosnowskyi carries increased number of genes despite the absence of recent whole-genome duplications.</title>
        <authorList>
            <person name="Schelkunov M."/>
            <person name="Shtratnikova V."/>
            <person name="Makarenko M."/>
            <person name="Klepikova A."/>
            <person name="Omelchenko D."/>
            <person name="Novikova G."/>
            <person name="Obukhova E."/>
            <person name="Bogdanov V."/>
            <person name="Penin A."/>
            <person name="Logacheva M."/>
        </authorList>
    </citation>
    <scope>NUCLEOTIDE SEQUENCE</scope>
    <source>
        <strain evidence="3">Hsosn_3</strain>
        <tissue evidence="3">Leaf</tissue>
    </source>
</reference>
<dbReference type="AlphaFoldDB" id="A0AAD8J801"/>
<dbReference type="SUPFAM" id="SSF81383">
    <property type="entry name" value="F-box domain"/>
    <property type="match status" value="1"/>
</dbReference>
<dbReference type="InterPro" id="IPR001810">
    <property type="entry name" value="F-box_dom"/>
</dbReference>
<proteinExistence type="predicted"/>
<name>A0AAD8J801_9APIA</name>
<dbReference type="InterPro" id="IPR036047">
    <property type="entry name" value="F-box-like_dom_sf"/>
</dbReference>
<dbReference type="Gene3D" id="1.20.1280.50">
    <property type="match status" value="1"/>
</dbReference>
<organism evidence="3 4">
    <name type="scientific">Heracleum sosnowskyi</name>
    <dbReference type="NCBI Taxonomy" id="360622"/>
    <lineage>
        <taxon>Eukaryota</taxon>
        <taxon>Viridiplantae</taxon>
        <taxon>Streptophyta</taxon>
        <taxon>Embryophyta</taxon>
        <taxon>Tracheophyta</taxon>
        <taxon>Spermatophyta</taxon>
        <taxon>Magnoliopsida</taxon>
        <taxon>eudicotyledons</taxon>
        <taxon>Gunneridae</taxon>
        <taxon>Pentapetalae</taxon>
        <taxon>asterids</taxon>
        <taxon>campanulids</taxon>
        <taxon>Apiales</taxon>
        <taxon>Apiaceae</taxon>
        <taxon>Apioideae</taxon>
        <taxon>apioid superclade</taxon>
        <taxon>Tordylieae</taxon>
        <taxon>Tordyliinae</taxon>
        <taxon>Heracleum</taxon>
    </lineage>
</organism>
<gene>
    <name evidence="3" type="ORF">POM88_008734</name>
</gene>
<feature type="region of interest" description="Disordered" evidence="1">
    <location>
        <begin position="398"/>
        <end position="418"/>
    </location>
</feature>
<dbReference type="Proteomes" id="UP001237642">
    <property type="component" value="Unassembled WGS sequence"/>
</dbReference>
<dbReference type="CDD" id="cd22157">
    <property type="entry name" value="F-box_AtFBW1-like"/>
    <property type="match status" value="1"/>
</dbReference>
<dbReference type="SMART" id="SM00256">
    <property type="entry name" value="FBOX"/>
    <property type="match status" value="1"/>
</dbReference>
<comment type="caution">
    <text evidence="3">The sequence shown here is derived from an EMBL/GenBank/DDBJ whole genome shotgun (WGS) entry which is preliminary data.</text>
</comment>
<dbReference type="InterPro" id="IPR017451">
    <property type="entry name" value="F-box-assoc_interact_dom"/>
</dbReference>
<evidence type="ECO:0000256" key="1">
    <source>
        <dbReference type="SAM" id="MobiDB-lite"/>
    </source>
</evidence>
<sequence>MANKTISDLPEGMVSEILVRLPVKTLLICKSVCKPWLSMISNPHFVKSQLRRAIIASMNTPTLLTIENPPPTAEELAFKMKAIEMEKNFVTYTAPAYERLQERRRELVKQAVLDAKDQDLSSCPVQFDRLVVPRPFFPYGVVSCCNGIICLATGFGKTVCLWNPSIRKCKKLPHPQPYTSRKYPVKMGFGYDSISDAYKVFRVVSEKLYDKVPIVQVYSTTTDSWREFRDPILKNYDNFRRINILVNGVLYFDGVEELIAFDMHSEVFRIVPFPSFCHRKRSDLLEFQGSVAMVFQTESGFDLWTLDDVVTGKVSWTKRFGIAVDSETELCLAKYLGGGQFFGQKLLLDKNIMLYNVLYNYQKKETRFYKLPEEKIFAYLKYTETLVSLDGFEPVDDTPTGFEHVDETPTESVSEKKG</sequence>
<dbReference type="EMBL" id="JAUIZM010000002">
    <property type="protein sequence ID" value="KAK1398871.1"/>
    <property type="molecule type" value="Genomic_DNA"/>
</dbReference>
<dbReference type="Pfam" id="PF00646">
    <property type="entry name" value="F-box"/>
    <property type="match status" value="1"/>
</dbReference>
<dbReference type="InterPro" id="IPR013187">
    <property type="entry name" value="F-box-assoc_dom_typ3"/>
</dbReference>
<dbReference type="NCBIfam" id="TIGR01640">
    <property type="entry name" value="F_box_assoc_1"/>
    <property type="match status" value="1"/>
</dbReference>
<feature type="domain" description="F-box" evidence="2">
    <location>
        <begin position="3"/>
        <end position="49"/>
    </location>
</feature>
<dbReference type="Pfam" id="PF08268">
    <property type="entry name" value="FBA_3"/>
    <property type="match status" value="1"/>
</dbReference>
<feature type="compositionally biased region" description="Basic and acidic residues" evidence="1">
    <location>
        <begin position="403"/>
        <end position="418"/>
    </location>
</feature>
<dbReference type="PROSITE" id="PS50181">
    <property type="entry name" value="FBOX"/>
    <property type="match status" value="1"/>
</dbReference>
<reference evidence="3" key="2">
    <citation type="submission" date="2023-05" db="EMBL/GenBank/DDBJ databases">
        <authorList>
            <person name="Schelkunov M.I."/>
        </authorList>
    </citation>
    <scope>NUCLEOTIDE SEQUENCE</scope>
    <source>
        <strain evidence="3">Hsosn_3</strain>
        <tissue evidence="3">Leaf</tissue>
    </source>
</reference>
<evidence type="ECO:0000259" key="2">
    <source>
        <dbReference type="PROSITE" id="PS50181"/>
    </source>
</evidence>
<evidence type="ECO:0000313" key="4">
    <source>
        <dbReference type="Proteomes" id="UP001237642"/>
    </source>
</evidence>
<protein>
    <recommendedName>
        <fullName evidence="2">F-box domain-containing protein</fullName>
    </recommendedName>
</protein>
<dbReference type="PANTHER" id="PTHR31672">
    <property type="entry name" value="BNACNNG10540D PROTEIN"/>
    <property type="match status" value="1"/>
</dbReference>
<dbReference type="InterPro" id="IPR050796">
    <property type="entry name" value="SCF_F-box_component"/>
</dbReference>
<evidence type="ECO:0000313" key="3">
    <source>
        <dbReference type="EMBL" id="KAK1398871.1"/>
    </source>
</evidence>
<keyword evidence="4" id="KW-1185">Reference proteome</keyword>
<accession>A0AAD8J801</accession>
<dbReference type="PANTHER" id="PTHR31672:SF13">
    <property type="entry name" value="F-BOX PROTEIN CPR30-LIKE"/>
    <property type="match status" value="1"/>
</dbReference>